<evidence type="ECO:0000313" key="3">
    <source>
        <dbReference type="Proteomes" id="UP000640614"/>
    </source>
</evidence>
<gene>
    <name evidence="2" type="ORF">C4F50_08155</name>
</gene>
<keyword evidence="3" id="KW-1185">Reference proteome</keyword>
<accession>A0ABR9THS4</accession>
<dbReference type="EMBL" id="PRDM01000002">
    <property type="protein sequence ID" value="MBE8724918.1"/>
    <property type="molecule type" value="Genomic_DNA"/>
</dbReference>
<sequence length="162" mass="18324">MKLLFSILLLIGFSAATPDLASIRKMYSDVAKSETNAKEFTEKMAGVNSNDDKILVAYKAASILVDSKFEKKLTEKIERFKEGAKMLEAVIASEPNNIEMRMIRLSIQENVPGITGYKKNIKEDKKFLTVHYPTLTGTLKEYIKDFVLQSDSFSAKEKQFVK</sequence>
<feature type="chain" id="PRO_5046108881" evidence="1">
    <location>
        <begin position="22"/>
        <end position="162"/>
    </location>
</feature>
<proteinExistence type="predicted"/>
<organism evidence="2 3">
    <name type="scientific">Flavobacterium hungaricum</name>
    <dbReference type="NCBI Taxonomy" id="2082725"/>
    <lineage>
        <taxon>Bacteria</taxon>
        <taxon>Pseudomonadati</taxon>
        <taxon>Bacteroidota</taxon>
        <taxon>Flavobacteriia</taxon>
        <taxon>Flavobacteriales</taxon>
        <taxon>Flavobacteriaceae</taxon>
        <taxon>Flavobacterium</taxon>
    </lineage>
</organism>
<keyword evidence="1" id="KW-0732">Signal</keyword>
<evidence type="ECO:0000256" key="1">
    <source>
        <dbReference type="SAM" id="SignalP"/>
    </source>
</evidence>
<dbReference type="RefSeq" id="WP_193845936.1">
    <property type="nucleotide sequence ID" value="NZ_PRDM01000002.1"/>
</dbReference>
<name>A0ABR9THS4_9FLAO</name>
<reference evidence="2 3" key="1">
    <citation type="submission" date="2018-07" db="EMBL/GenBank/DDBJ databases">
        <title>Genome assembly of strain KB82.</title>
        <authorList>
            <person name="Kukolya J."/>
            <person name="Horvath B."/>
            <person name="Nagy I."/>
            <person name="Toth A."/>
        </authorList>
    </citation>
    <scope>NUCLEOTIDE SEQUENCE [LARGE SCALE GENOMIC DNA]</scope>
    <source>
        <strain evidence="2 3">Kb82</strain>
    </source>
</reference>
<dbReference type="Proteomes" id="UP000640614">
    <property type="component" value="Unassembled WGS sequence"/>
</dbReference>
<protein>
    <submittedName>
        <fullName evidence="2">Uncharacterized protein</fullName>
    </submittedName>
</protein>
<feature type="signal peptide" evidence="1">
    <location>
        <begin position="1"/>
        <end position="21"/>
    </location>
</feature>
<evidence type="ECO:0000313" key="2">
    <source>
        <dbReference type="EMBL" id="MBE8724918.1"/>
    </source>
</evidence>
<comment type="caution">
    <text evidence="2">The sequence shown here is derived from an EMBL/GenBank/DDBJ whole genome shotgun (WGS) entry which is preliminary data.</text>
</comment>